<dbReference type="Pfam" id="PF17776">
    <property type="entry name" value="NLRC4_HD2"/>
    <property type="match status" value="1"/>
</dbReference>
<dbReference type="Proteomes" id="UP000261520">
    <property type="component" value="Unplaced"/>
</dbReference>
<dbReference type="InterPro" id="IPR043136">
    <property type="entry name" value="B30.2/SPRY_sf"/>
</dbReference>
<proteinExistence type="predicted"/>
<evidence type="ECO:0008006" key="12">
    <source>
        <dbReference type="Google" id="ProtNLM"/>
    </source>
</evidence>
<keyword evidence="5" id="KW-0547">Nucleotide-binding</keyword>
<dbReference type="Pfam" id="PF05729">
    <property type="entry name" value="NACHT"/>
    <property type="match status" value="1"/>
</dbReference>
<dbReference type="InterPro" id="IPR006574">
    <property type="entry name" value="PRY"/>
</dbReference>
<evidence type="ECO:0000256" key="2">
    <source>
        <dbReference type="ARBA" id="ARBA00022490"/>
    </source>
</evidence>
<reference evidence="10" key="1">
    <citation type="submission" date="2025-08" db="UniProtKB">
        <authorList>
            <consortium name="Ensembl"/>
        </authorList>
    </citation>
    <scope>IDENTIFICATION</scope>
</reference>
<evidence type="ECO:0000256" key="7">
    <source>
        <dbReference type="SAM" id="MobiDB-lite"/>
    </source>
</evidence>
<dbReference type="Pfam" id="PF17779">
    <property type="entry name" value="WHD_NOD2"/>
    <property type="match status" value="1"/>
</dbReference>
<keyword evidence="6" id="KW-0067">ATP-binding</keyword>
<dbReference type="InterPro" id="IPR003877">
    <property type="entry name" value="SPRY_dom"/>
</dbReference>
<dbReference type="SUPFAM" id="SSF49899">
    <property type="entry name" value="Concanavalin A-like lectins/glucanases"/>
    <property type="match status" value="1"/>
</dbReference>
<dbReference type="InterPro" id="IPR013320">
    <property type="entry name" value="ConA-like_dom_sf"/>
</dbReference>
<dbReference type="SUPFAM" id="SSF52047">
    <property type="entry name" value="RNI-like"/>
    <property type="match status" value="1"/>
</dbReference>
<dbReference type="GO" id="GO:0005737">
    <property type="term" value="C:cytoplasm"/>
    <property type="evidence" value="ECO:0007669"/>
    <property type="project" value="UniProtKB-SubCell"/>
</dbReference>
<dbReference type="Pfam" id="PF00622">
    <property type="entry name" value="SPRY"/>
    <property type="match status" value="1"/>
</dbReference>
<dbReference type="Pfam" id="PF13765">
    <property type="entry name" value="PRY"/>
    <property type="match status" value="1"/>
</dbReference>
<evidence type="ECO:0000256" key="3">
    <source>
        <dbReference type="ARBA" id="ARBA00022614"/>
    </source>
</evidence>
<dbReference type="InterPro" id="IPR041075">
    <property type="entry name" value="NOD1/2_WH"/>
</dbReference>
<dbReference type="InterPro" id="IPR001611">
    <property type="entry name" value="Leu-rich_rpt"/>
</dbReference>
<evidence type="ECO:0000313" key="11">
    <source>
        <dbReference type="Proteomes" id="UP000261520"/>
    </source>
</evidence>
<sequence>AALRRSLYVHHFQPVFSAKSSSSIISPSVFGSHIENFNISVNTRGEVDTLHVCLRTNVQRLECRQTLKSSLKKKFSYLHEGLSSDSSKVSLNSIYTELYVTEGRGNINQEHEVRQIEALTKSDMTDEKSIHYNNLFEARELSVRSVLTRGVAGIGKTIATSKFTLDWAEDKANSDIDFVFPLCFRELNLMKDKKLSLEELMSVFFPEIKDLGILRNSKWQTLIILDGLDESRIDLDFQNCEIMPDVSQATFLGTLLVNLIRGRLLPTCRLWITSRPAASSQIPGECVDLVTEVRGFNNPQKDEYFRRKFANETIANKIILHIKSCRSLYIMCHIPIFCWLAAKVLEKNDDKNLPKTVTQMYVHFLALFIANMKQRLQNSKVDIIEYTCPNLIALGKLAFRGLEKGNLVFYKSDLRINGIGAEQESIFSGIYTEIFNEETAVCGEKVFSFIHLSVQEFFAALFVFLTFHNENDNVLIKKSSATRRFLRRESSELNLYKAAIERALQCVNGHYDMFLRFLLGLSQETNHHLMKRILMNKNRSNAKTKEIIGYIKEKIKMAPPPDRCLNLFHCLNELNDRSLVEEIQSFVKAGPLKAAALTPSQWASLVFVLLTSDEELKTFELGNYARSEEGLLRMLPVIKAAQIVNLSGCGLCVRSCHALSSVLSTATIQEIDLSLNLITDSGVDSLCSCLPHSRVHTLRLQGCGVGEAGAGSLSSLLSLPQCSLKSLDLSDNDCGDGGVQRLSEGLSAQHCPLEVLKLSLCRVTERGCMLLASALNGSVLTELDLSYNHPGQGGVRLLTTLRDDPLCSLNKLSVEKCGESRLGPGPKKYAVDLTLDPNTSHKDLSLSNQNRAAKRGLNPAGPNPKERFDFWAQVLCVQGLRGRSYWETEVDGRVCVGVAYKHMHRKGEGTESRLGQNDRSWGLNCNRDGFKAVHRGVVTPVPVPLNNRIGIFLDFCEGKLSYFSVLEGELRHIFTFKANFTDPVYPAFHLAWVGSSVQLC</sequence>
<dbReference type="Gene3D" id="3.40.50.300">
    <property type="entry name" value="P-loop containing nucleotide triphosphate hydrolases"/>
    <property type="match status" value="1"/>
</dbReference>
<dbReference type="PROSITE" id="PS50188">
    <property type="entry name" value="B302_SPRY"/>
    <property type="match status" value="1"/>
</dbReference>
<evidence type="ECO:0000259" key="8">
    <source>
        <dbReference type="PROSITE" id="PS50188"/>
    </source>
</evidence>
<dbReference type="Gene3D" id="3.80.10.10">
    <property type="entry name" value="Ribonuclease Inhibitor"/>
    <property type="match status" value="2"/>
</dbReference>
<feature type="domain" description="B30.2/SPRY" evidence="8">
    <location>
        <begin position="813"/>
        <end position="1000"/>
    </location>
</feature>
<reference evidence="10" key="2">
    <citation type="submission" date="2025-09" db="UniProtKB">
        <authorList>
            <consortium name="Ensembl"/>
        </authorList>
    </citation>
    <scope>IDENTIFICATION</scope>
</reference>
<protein>
    <recommendedName>
        <fullName evidence="12">B30.2/SPRY domain-containing protein</fullName>
    </recommendedName>
</protein>
<dbReference type="Gene3D" id="2.60.120.920">
    <property type="match status" value="1"/>
</dbReference>
<dbReference type="SMART" id="SM00589">
    <property type="entry name" value="PRY"/>
    <property type="match status" value="1"/>
</dbReference>
<dbReference type="GO" id="GO:0005524">
    <property type="term" value="F:ATP binding"/>
    <property type="evidence" value="ECO:0007669"/>
    <property type="project" value="UniProtKB-KW"/>
</dbReference>
<dbReference type="Pfam" id="PF14484">
    <property type="entry name" value="FISNA"/>
    <property type="match status" value="1"/>
</dbReference>
<dbReference type="FunFam" id="3.40.50.300:FF:001524">
    <property type="entry name" value="Si:dkey-126g1.7"/>
    <property type="match status" value="1"/>
</dbReference>
<dbReference type="InterPro" id="IPR041267">
    <property type="entry name" value="NLRP_HD2"/>
</dbReference>
<dbReference type="Ensembl" id="ENSPMGT00000022004.1">
    <property type="protein sequence ID" value="ENSPMGP00000020643.1"/>
    <property type="gene ID" value="ENSPMGG00000016718.1"/>
</dbReference>
<keyword evidence="11" id="KW-1185">Reference proteome</keyword>
<dbReference type="Pfam" id="PF13516">
    <property type="entry name" value="LRR_6"/>
    <property type="match status" value="2"/>
</dbReference>
<dbReference type="SMART" id="SM00449">
    <property type="entry name" value="SPRY"/>
    <property type="match status" value="1"/>
</dbReference>
<dbReference type="InterPro" id="IPR001870">
    <property type="entry name" value="B30.2/SPRY"/>
</dbReference>
<dbReference type="AlphaFoldDB" id="A0A3B4AU43"/>
<evidence type="ECO:0000313" key="10">
    <source>
        <dbReference type="Ensembl" id="ENSPMGP00000020643.1"/>
    </source>
</evidence>
<dbReference type="PROSITE" id="PS50837">
    <property type="entry name" value="NACHT"/>
    <property type="match status" value="1"/>
</dbReference>
<dbReference type="PRINTS" id="PR01407">
    <property type="entry name" value="BUTYPHLNCDUF"/>
</dbReference>
<accession>A0A3B4AU43</accession>
<comment type="subcellular location">
    <subcellularLocation>
        <location evidence="1">Cytoplasm</location>
    </subcellularLocation>
</comment>
<dbReference type="InterPro" id="IPR029495">
    <property type="entry name" value="NACHT-assoc"/>
</dbReference>
<dbReference type="SMART" id="SM00368">
    <property type="entry name" value="LRR_RI"/>
    <property type="match status" value="5"/>
</dbReference>
<dbReference type="PANTHER" id="PTHR24106">
    <property type="entry name" value="NACHT, LRR AND CARD DOMAINS-CONTAINING"/>
    <property type="match status" value="1"/>
</dbReference>
<dbReference type="SMART" id="SM01288">
    <property type="entry name" value="FISNA"/>
    <property type="match status" value="1"/>
</dbReference>
<dbReference type="InterPro" id="IPR007111">
    <property type="entry name" value="NACHT_NTPase"/>
</dbReference>
<evidence type="ECO:0000256" key="1">
    <source>
        <dbReference type="ARBA" id="ARBA00004496"/>
    </source>
</evidence>
<dbReference type="InterPro" id="IPR027417">
    <property type="entry name" value="P-loop_NTPase"/>
</dbReference>
<evidence type="ECO:0000256" key="5">
    <source>
        <dbReference type="ARBA" id="ARBA00022741"/>
    </source>
</evidence>
<dbReference type="InterPro" id="IPR032675">
    <property type="entry name" value="LRR_dom_sf"/>
</dbReference>
<keyword evidence="3" id="KW-0433">Leucine-rich repeat</keyword>
<keyword evidence="4" id="KW-0677">Repeat</keyword>
<evidence type="ECO:0000256" key="4">
    <source>
        <dbReference type="ARBA" id="ARBA00022737"/>
    </source>
</evidence>
<feature type="region of interest" description="Disordered" evidence="7">
    <location>
        <begin position="840"/>
        <end position="861"/>
    </location>
</feature>
<name>A0A3B4AU43_9GOBI</name>
<dbReference type="InterPro" id="IPR051261">
    <property type="entry name" value="NLR"/>
</dbReference>
<dbReference type="InterPro" id="IPR003879">
    <property type="entry name" value="Butyrophylin_SPRY"/>
</dbReference>
<evidence type="ECO:0000256" key="6">
    <source>
        <dbReference type="ARBA" id="ARBA00022840"/>
    </source>
</evidence>
<evidence type="ECO:0000259" key="9">
    <source>
        <dbReference type="PROSITE" id="PS50837"/>
    </source>
</evidence>
<dbReference type="STRING" id="409849.ENSPMGP00000020643"/>
<feature type="domain" description="NACHT" evidence="9">
    <location>
        <begin position="144"/>
        <end position="278"/>
    </location>
</feature>
<organism evidence="10 11">
    <name type="scientific">Periophthalmus magnuspinnatus</name>
    <dbReference type="NCBI Taxonomy" id="409849"/>
    <lineage>
        <taxon>Eukaryota</taxon>
        <taxon>Metazoa</taxon>
        <taxon>Chordata</taxon>
        <taxon>Craniata</taxon>
        <taxon>Vertebrata</taxon>
        <taxon>Euteleostomi</taxon>
        <taxon>Actinopterygii</taxon>
        <taxon>Neopterygii</taxon>
        <taxon>Teleostei</taxon>
        <taxon>Neoteleostei</taxon>
        <taxon>Acanthomorphata</taxon>
        <taxon>Gobiaria</taxon>
        <taxon>Gobiiformes</taxon>
        <taxon>Gobioidei</taxon>
        <taxon>Gobiidae</taxon>
        <taxon>Oxudercinae</taxon>
        <taxon>Periophthalmus</taxon>
    </lineage>
</organism>
<keyword evidence="2" id="KW-0963">Cytoplasm</keyword>